<dbReference type="EMBL" id="QORE01003395">
    <property type="protein sequence ID" value="RCI69133.1"/>
    <property type="molecule type" value="Genomic_DNA"/>
</dbReference>
<organism evidence="2 3">
    <name type="scientific">Pseudomonas aeruginosa</name>
    <dbReference type="NCBI Taxonomy" id="287"/>
    <lineage>
        <taxon>Bacteria</taxon>
        <taxon>Pseudomonadati</taxon>
        <taxon>Pseudomonadota</taxon>
        <taxon>Gammaproteobacteria</taxon>
        <taxon>Pseudomonadales</taxon>
        <taxon>Pseudomonadaceae</taxon>
        <taxon>Pseudomonas</taxon>
    </lineage>
</organism>
<comment type="caution">
    <text evidence="2">The sequence shown here is derived from an EMBL/GenBank/DDBJ whole genome shotgun (WGS) entry which is preliminary data.</text>
</comment>
<evidence type="ECO:0000256" key="1">
    <source>
        <dbReference type="SAM" id="Phobius"/>
    </source>
</evidence>
<evidence type="ECO:0000313" key="3">
    <source>
        <dbReference type="Proteomes" id="UP000253594"/>
    </source>
</evidence>
<proteinExistence type="predicted"/>
<keyword evidence="1" id="KW-0812">Transmembrane</keyword>
<accession>A0A367LWJ6</accession>
<dbReference type="Proteomes" id="UP000253594">
    <property type="component" value="Unassembled WGS sequence"/>
</dbReference>
<name>A0A367LWJ6_PSEAI</name>
<feature type="non-terminal residue" evidence="2">
    <location>
        <position position="51"/>
    </location>
</feature>
<keyword evidence="1" id="KW-0472">Membrane</keyword>
<gene>
    <name evidence="2" type="ORF">DT376_41580</name>
</gene>
<protein>
    <submittedName>
        <fullName evidence="2">DUF3301 domain-containing protein</fullName>
    </submittedName>
</protein>
<evidence type="ECO:0000313" key="2">
    <source>
        <dbReference type="EMBL" id="RCI69133.1"/>
    </source>
</evidence>
<keyword evidence="1" id="KW-1133">Transmembrane helix</keyword>
<reference evidence="2 3" key="1">
    <citation type="submission" date="2018-07" db="EMBL/GenBank/DDBJ databases">
        <title>Mechanisms of high-level aminoglycoside resistance among Gram-negative pathogens in Brazil.</title>
        <authorList>
            <person name="Ballaben A.S."/>
            <person name="Darini A.L.C."/>
            <person name="Doi Y."/>
        </authorList>
    </citation>
    <scope>NUCLEOTIDE SEQUENCE [LARGE SCALE GENOMIC DNA]</scope>
    <source>
        <strain evidence="2 3">B2-305</strain>
    </source>
</reference>
<dbReference type="AlphaFoldDB" id="A0A367LWJ6"/>
<sequence length="51" mass="5444">MGANSHGENTPHSLPAGRTGKLAVPLHRIPLVTLGNLFVMLLLGAAAAWWW</sequence>
<feature type="transmembrane region" description="Helical" evidence="1">
    <location>
        <begin position="31"/>
        <end position="50"/>
    </location>
</feature>